<evidence type="ECO:0000259" key="2">
    <source>
        <dbReference type="Pfam" id="PF16676"/>
    </source>
</evidence>
<dbReference type="Proteomes" id="UP000269221">
    <property type="component" value="Unassembled WGS sequence"/>
</dbReference>
<sequence>MTAVPHHGHLHPYANNQGAHMSLLDSLQGPYPGAVHPPVLGQDRFPADLDLDMFNGSLECDTELAQRSSTGKEDVGLREAEDTQAEVLPVGGSGAGPGWEPILRRSSGAWLWFVLLLFPCGLFNLLETPAALPRVSQTKV</sequence>
<keyword evidence="1" id="KW-0472">Membrane</keyword>
<organism evidence="3 4">
    <name type="scientific">Hirundo rustica rustica</name>
    <dbReference type="NCBI Taxonomy" id="333673"/>
    <lineage>
        <taxon>Eukaryota</taxon>
        <taxon>Metazoa</taxon>
        <taxon>Chordata</taxon>
        <taxon>Craniata</taxon>
        <taxon>Vertebrata</taxon>
        <taxon>Euteleostomi</taxon>
        <taxon>Archelosauria</taxon>
        <taxon>Archosauria</taxon>
        <taxon>Dinosauria</taxon>
        <taxon>Saurischia</taxon>
        <taxon>Theropoda</taxon>
        <taxon>Coelurosauria</taxon>
        <taxon>Aves</taxon>
        <taxon>Neognathae</taxon>
        <taxon>Neoaves</taxon>
        <taxon>Telluraves</taxon>
        <taxon>Australaves</taxon>
        <taxon>Passeriformes</taxon>
        <taxon>Sylvioidea</taxon>
        <taxon>Hirundinidae</taxon>
        <taxon>Hirundo</taxon>
    </lineage>
</organism>
<dbReference type="AlphaFoldDB" id="A0A3M0IXB3"/>
<dbReference type="InterPro" id="IPR032067">
    <property type="entry name" value="FOXO-TAD"/>
</dbReference>
<dbReference type="STRING" id="333673.A0A3M0IXB3"/>
<keyword evidence="4" id="KW-1185">Reference proteome</keyword>
<keyword evidence="1" id="KW-0812">Transmembrane</keyword>
<dbReference type="EMBL" id="QRBI01000238">
    <property type="protein sequence ID" value="RMB91119.1"/>
    <property type="molecule type" value="Genomic_DNA"/>
</dbReference>
<keyword evidence="1" id="KW-1133">Transmembrane helix</keyword>
<evidence type="ECO:0000256" key="1">
    <source>
        <dbReference type="SAM" id="Phobius"/>
    </source>
</evidence>
<reference evidence="3 4" key="1">
    <citation type="submission" date="2018-07" db="EMBL/GenBank/DDBJ databases">
        <title>A high quality draft genome assembly of the barn swallow (H. rustica rustica).</title>
        <authorList>
            <person name="Formenti G."/>
            <person name="Chiara M."/>
            <person name="Poveda L."/>
            <person name="Francoijs K.-J."/>
            <person name="Bonisoli-Alquati A."/>
            <person name="Canova L."/>
            <person name="Gianfranceschi L."/>
            <person name="Horner D.S."/>
            <person name="Saino N."/>
        </authorList>
    </citation>
    <scope>NUCLEOTIDE SEQUENCE [LARGE SCALE GENOMIC DNA]</scope>
    <source>
        <strain evidence="3">Chelidonia</strain>
        <tissue evidence="3">Blood</tissue>
    </source>
</reference>
<gene>
    <name evidence="3" type="ORF">DUI87_32254</name>
</gene>
<evidence type="ECO:0000313" key="3">
    <source>
        <dbReference type="EMBL" id="RMB91119.1"/>
    </source>
</evidence>
<feature type="transmembrane region" description="Helical" evidence="1">
    <location>
        <begin position="109"/>
        <end position="126"/>
    </location>
</feature>
<protein>
    <recommendedName>
        <fullName evidence="2">FOXO protein transactivation domain-containing protein</fullName>
    </recommendedName>
</protein>
<proteinExistence type="predicted"/>
<accession>A0A3M0IXB3</accession>
<comment type="caution">
    <text evidence="3">The sequence shown here is derived from an EMBL/GenBank/DDBJ whole genome shotgun (WGS) entry which is preliminary data.</text>
</comment>
<evidence type="ECO:0000313" key="4">
    <source>
        <dbReference type="Proteomes" id="UP000269221"/>
    </source>
</evidence>
<feature type="domain" description="FOXO protein transactivation" evidence="2">
    <location>
        <begin position="42"/>
        <end position="63"/>
    </location>
</feature>
<dbReference type="Pfam" id="PF16676">
    <property type="entry name" value="FOXO-TAD"/>
    <property type="match status" value="1"/>
</dbReference>
<name>A0A3M0IXB3_HIRRU</name>